<proteinExistence type="inferred from homology"/>
<reference evidence="12" key="1">
    <citation type="submission" date="2023-07" db="EMBL/GenBank/DDBJ databases">
        <title>Chromosome-level genome assembly of Artemia franciscana.</title>
        <authorList>
            <person name="Jo E."/>
        </authorList>
    </citation>
    <scope>NUCLEOTIDE SEQUENCE</scope>
    <source>
        <tissue evidence="12">Whole body</tissue>
    </source>
</reference>
<dbReference type="AlphaFoldDB" id="A0AA88HPR2"/>
<feature type="compositionally biased region" description="Basic and acidic residues" evidence="10">
    <location>
        <begin position="447"/>
        <end position="480"/>
    </location>
</feature>
<feature type="compositionally biased region" description="Basic and acidic residues" evidence="10">
    <location>
        <begin position="528"/>
        <end position="543"/>
    </location>
</feature>
<evidence type="ECO:0000256" key="5">
    <source>
        <dbReference type="ARBA" id="ARBA00022884"/>
    </source>
</evidence>
<organism evidence="12 13">
    <name type="scientific">Artemia franciscana</name>
    <name type="common">Brine shrimp</name>
    <name type="synonym">Artemia sanfranciscana</name>
    <dbReference type="NCBI Taxonomy" id="6661"/>
    <lineage>
        <taxon>Eukaryota</taxon>
        <taxon>Metazoa</taxon>
        <taxon>Ecdysozoa</taxon>
        <taxon>Arthropoda</taxon>
        <taxon>Crustacea</taxon>
        <taxon>Branchiopoda</taxon>
        <taxon>Anostraca</taxon>
        <taxon>Artemiidae</taxon>
        <taxon>Artemia</taxon>
    </lineage>
</organism>
<keyword evidence="4 9" id="KW-0820">tRNA-binding</keyword>
<dbReference type="PANTHER" id="PTHR15952">
    <property type="entry name" value="EXPORTIN-T/LOS1"/>
    <property type="match status" value="1"/>
</dbReference>
<keyword evidence="9" id="KW-0813">Transport</keyword>
<evidence type="ECO:0000256" key="8">
    <source>
        <dbReference type="ARBA" id="ARBA00032199"/>
    </source>
</evidence>
<feature type="compositionally biased region" description="Basic and acidic residues" evidence="10">
    <location>
        <begin position="495"/>
        <end position="520"/>
    </location>
</feature>
<dbReference type="GO" id="GO:0005643">
    <property type="term" value="C:nuclear pore"/>
    <property type="evidence" value="ECO:0007669"/>
    <property type="project" value="TreeGrafter"/>
</dbReference>
<evidence type="ECO:0000256" key="1">
    <source>
        <dbReference type="ARBA" id="ARBA00004496"/>
    </source>
</evidence>
<feature type="compositionally biased region" description="Acidic residues" evidence="10">
    <location>
        <begin position="544"/>
        <end position="557"/>
    </location>
</feature>
<dbReference type="SUPFAM" id="SSF48371">
    <property type="entry name" value="ARM repeat"/>
    <property type="match status" value="1"/>
</dbReference>
<accession>A0AA88HPR2</accession>
<name>A0AA88HPR2_ARTSF</name>
<protein>
    <recommendedName>
        <fullName evidence="2 9">Exportin-T</fullName>
    </recommendedName>
    <alternativeName>
        <fullName evidence="7 9">Exportin(tRNA)</fullName>
    </alternativeName>
    <alternativeName>
        <fullName evidence="8 9">tRNA exportin</fullName>
    </alternativeName>
</protein>
<evidence type="ECO:0000256" key="9">
    <source>
        <dbReference type="RuleBase" id="RU366037"/>
    </source>
</evidence>
<evidence type="ECO:0000256" key="3">
    <source>
        <dbReference type="ARBA" id="ARBA00022490"/>
    </source>
</evidence>
<evidence type="ECO:0000313" key="12">
    <source>
        <dbReference type="EMBL" id="KAK2712878.1"/>
    </source>
</evidence>
<dbReference type="EMBL" id="JAVRJZ010000015">
    <property type="protein sequence ID" value="KAK2712878.1"/>
    <property type="molecule type" value="Genomic_DNA"/>
</dbReference>
<gene>
    <name evidence="12" type="ORF">QYM36_011543</name>
</gene>
<comment type="subcellular location">
    <subcellularLocation>
        <location evidence="1 9">Cytoplasm</location>
    </subcellularLocation>
    <subcellularLocation>
        <location evidence="9">Nucleus</location>
    </subcellularLocation>
    <text evidence="9">Shuttles between the nucleus and the cytoplasm.</text>
</comment>
<keyword evidence="6 9" id="KW-0539">Nucleus</keyword>
<evidence type="ECO:0000259" key="11">
    <source>
        <dbReference type="Pfam" id="PF08389"/>
    </source>
</evidence>
<keyword evidence="5 9" id="KW-0694">RNA-binding</keyword>
<evidence type="ECO:0000313" key="13">
    <source>
        <dbReference type="Proteomes" id="UP001187531"/>
    </source>
</evidence>
<dbReference type="InterPro" id="IPR011989">
    <property type="entry name" value="ARM-like"/>
</dbReference>
<comment type="caution">
    <text evidence="12">The sequence shown here is derived from an EMBL/GenBank/DDBJ whole genome shotgun (WGS) entry which is preliminary data.</text>
</comment>
<evidence type="ECO:0000256" key="4">
    <source>
        <dbReference type="ARBA" id="ARBA00022555"/>
    </source>
</evidence>
<feature type="compositionally biased region" description="Basic and acidic residues" evidence="10">
    <location>
        <begin position="558"/>
        <end position="624"/>
    </location>
</feature>
<dbReference type="GO" id="GO:0000049">
    <property type="term" value="F:tRNA binding"/>
    <property type="evidence" value="ECO:0007669"/>
    <property type="project" value="UniProtKB-UniRule"/>
</dbReference>
<feature type="domain" description="Exportin-1/Importin-beta-like" evidence="11">
    <location>
        <begin position="120"/>
        <end position="268"/>
    </location>
</feature>
<dbReference type="Proteomes" id="UP001187531">
    <property type="component" value="Unassembled WGS sequence"/>
</dbReference>
<evidence type="ECO:0000256" key="10">
    <source>
        <dbReference type="SAM" id="MobiDB-lite"/>
    </source>
</evidence>
<dbReference type="Gene3D" id="1.25.10.10">
    <property type="entry name" value="Leucine-rich Repeat Variant"/>
    <property type="match status" value="1"/>
</dbReference>
<dbReference type="InterPro" id="IPR040017">
    <property type="entry name" value="XPOT"/>
</dbReference>
<dbReference type="GO" id="GO:0071528">
    <property type="term" value="P:tRNA re-export from nucleus"/>
    <property type="evidence" value="ECO:0007669"/>
    <property type="project" value="UniProtKB-UniRule"/>
</dbReference>
<keyword evidence="13" id="KW-1185">Reference proteome</keyword>
<dbReference type="InterPro" id="IPR016024">
    <property type="entry name" value="ARM-type_fold"/>
</dbReference>
<dbReference type="GO" id="GO:0031267">
    <property type="term" value="F:small GTPase binding"/>
    <property type="evidence" value="ECO:0007669"/>
    <property type="project" value="InterPro"/>
</dbReference>
<sequence>MFFILLFFSLGPEIPLIKKCAENAQCRLYSIPKVNLYFEEIKGSDTGWQLAITELTRTEDDLSDQANFFCWRIVENFVKTRYTQMDSASPLMRDFLFQWLHDMSKKKKKLFQSSAKEESSFLRNKAAQVFSLVFIVDFPQRWQSFLVDFLQTLKLGPKAVDFYLRVLKAIDSEVVDREVPHSKEEAARNALIKDRIRETCINDLVNSWYEICVKYEMSDSKLVSECLRVIGAYISWIDISLIANERFYTLFIRFMKDQHLRESNCDCLCEIVAKGMDLNAKVKLIESIYSLLNGARVFVIDNEEDSDYLCKLGKYYGLKKVNDIKDATVALDTVENKLPVIYTFFGNGDDNVSASVLEYINDTWEFGSLNSLDKAQFLFDLCGSLYTVNSSTLLAMSPVMSPTKVPICVSAKGRHIDGITVKKQLTSPDIINVSSLLCIEPNVEATEPKDEFKKPKVESGEPKDKSKETKVKSAEPKEESPEPQDESTEPQDESTEPKDEYKEPKDETTELKEECMKPKVESAQLNVKSREPKDKSKEPKVETAEPEDESTVPEDESTEPKVESTETKDESKEPKVKFPEPKDDYKEPKVESAEPKANSKEPKVESVEPTDESKEPKVKPFKDKPRNRRMSLLNQKMSL</sequence>
<feature type="compositionally biased region" description="Acidic residues" evidence="10">
    <location>
        <begin position="481"/>
        <end position="494"/>
    </location>
</feature>
<dbReference type="Pfam" id="PF08389">
    <property type="entry name" value="Xpo1"/>
    <property type="match status" value="1"/>
</dbReference>
<dbReference type="PANTHER" id="PTHR15952:SF11">
    <property type="entry name" value="EXPORTIN-T"/>
    <property type="match status" value="1"/>
</dbReference>
<comment type="similarity">
    <text evidence="9">Belongs to the exportin family.</text>
</comment>
<evidence type="ECO:0000256" key="6">
    <source>
        <dbReference type="ARBA" id="ARBA00023242"/>
    </source>
</evidence>
<dbReference type="InterPro" id="IPR013598">
    <property type="entry name" value="Exportin-1/Importin-b-like"/>
</dbReference>
<feature type="region of interest" description="Disordered" evidence="10">
    <location>
        <begin position="447"/>
        <end position="639"/>
    </location>
</feature>
<evidence type="ECO:0000256" key="7">
    <source>
        <dbReference type="ARBA" id="ARBA00029784"/>
    </source>
</evidence>
<keyword evidence="3 9" id="KW-0963">Cytoplasm</keyword>
<comment type="function">
    <text evidence="9">tRNA nucleus export receptor which facilitates tRNA translocation across the nuclear pore complex.</text>
</comment>
<evidence type="ECO:0000256" key="2">
    <source>
        <dbReference type="ARBA" id="ARBA00018928"/>
    </source>
</evidence>
<dbReference type="GO" id="GO:0005737">
    <property type="term" value="C:cytoplasm"/>
    <property type="evidence" value="ECO:0007669"/>
    <property type="project" value="UniProtKB-SubCell"/>
</dbReference>
<dbReference type="GO" id="GO:0016363">
    <property type="term" value="C:nuclear matrix"/>
    <property type="evidence" value="ECO:0007669"/>
    <property type="project" value="TreeGrafter"/>
</dbReference>